<accession>A0ABT0U2Q7</accession>
<dbReference type="RefSeq" id="WP_250928811.1">
    <property type="nucleotide sequence ID" value="NZ_JAMQBK010000029.1"/>
</dbReference>
<evidence type="ECO:0000256" key="1">
    <source>
        <dbReference type="ARBA" id="ARBA00023015"/>
    </source>
</evidence>
<dbReference type="CDD" id="cd07377">
    <property type="entry name" value="WHTH_GntR"/>
    <property type="match status" value="1"/>
</dbReference>
<sequence length="253" mass="27989">MARTRRNLCEQVVHDLGFRIVMGEIRVGDAIPQEWTLCEQMGVSRTVIREAIKSLAAKGLVESRAKRGTIVRPTSDWNHLDPAIIQWQAGTDDDGRNLVRLTEFRQAVEPRAAAMAAERASEQEMQQIREAWEEMDRTAGNDVEGFLAADIRFHSEIMQATGNPFFAPVANVIGASLESSLRVTNCLPSDNLSSVPLHETVLKAICDRQPQVAEGAMLSMLQDAGKRIQRAIATTAKAKSQAPMKSQTPKNRK</sequence>
<dbReference type="PRINTS" id="PR00035">
    <property type="entry name" value="HTHGNTR"/>
</dbReference>
<dbReference type="PANTHER" id="PTHR43537">
    <property type="entry name" value="TRANSCRIPTIONAL REGULATOR, GNTR FAMILY"/>
    <property type="match status" value="1"/>
</dbReference>
<dbReference type="EMBL" id="JAMQBK010000029">
    <property type="protein sequence ID" value="MCM2371173.1"/>
    <property type="molecule type" value="Genomic_DNA"/>
</dbReference>
<feature type="region of interest" description="Disordered" evidence="4">
    <location>
        <begin position="234"/>
        <end position="253"/>
    </location>
</feature>
<dbReference type="SMART" id="SM00345">
    <property type="entry name" value="HTH_GNTR"/>
    <property type="match status" value="1"/>
</dbReference>
<keyword evidence="1" id="KW-0805">Transcription regulation</keyword>
<feature type="compositionally biased region" description="Polar residues" evidence="4">
    <location>
        <begin position="243"/>
        <end position="253"/>
    </location>
</feature>
<comment type="caution">
    <text evidence="6">The sequence shown here is derived from an EMBL/GenBank/DDBJ whole genome shotgun (WGS) entry which is preliminary data.</text>
</comment>
<organism evidence="6 7">
    <name type="scientific">Aporhodopirellula aestuarii</name>
    <dbReference type="NCBI Taxonomy" id="2950107"/>
    <lineage>
        <taxon>Bacteria</taxon>
        <taxon>Pseudomonadati</taxon>
        <taxon>Planctomycetota</taxon>
        <taxon>Planctomycetia</taxon>
        <taxon>Pirellulales</taxon>
        <taxon>Pirellulaceae</taxon>
        <taxon>Aporhodopirellula</taxon>
    </lineage>
</organism>
<evidence type="ECO:0000313" key="7">
    <source>
        <dbReference type="Proteomes" id="UP001202961"/>
    </source>
</evidence>
<dbReference type="Gene3D" id="1.20.120.530">
    <property type="entry name" value="GntR ligand-binding domain-like"/>
    <property type="match status" value="1"/>
</dbReference>
<dbReference type="SMART" id="SM00895">
    <property type="entry name" value="FCD"/>
    <property type="match status" value="1"/>
</dbReference>
<gene>
    <name evidence="6" type="ORF">NB063_11205</name>
</gene>
<dbReference type="InterPro" id="IPR000524">
    <property type="entry name" value="Tscrpt_reg_HTH_GntR"/>
</dbReference>
<keyword evidence="7" id="KW-1185">Reference proteome</keyword>
<dbReference type="SUPFAM" id="SSF48008">
    <property type="entry name" value="GntR ligand-binding domain-like"/>
    <property type="match status" value="1"/>
</dbReference>
<evidence type="ECO:0000313" key="6">
    <source>
        <dbReference type="EMBL" id="MCM2371173.1"/>
    </source>
</evidence>
<evidence type="ECO:0000259" key="5">
    <source>
        <dbReference type="PROSITE" id="PS50949"/>
    </source>
</evidence>
<dbReference type="Pfam" id="PF07729">
    <property type="entry name" value="FCD"/>
    <property type="match status" value="1"/>
</dbReference>
<dbReference type="InterPro" id="IPR036390">
    <property type="entry name" value="WH_DNA-bd_sf"/>
</dbReference>
<proteinExistence type="predicted"/>
<dbReference type="Proteomes" id="UP001202961">
    <property type="component" value="Unassembled WGS sequence"/>
</dbReference>
<dbReference type="PROSITE" id="PS50949">
    <property type="entry name" value="HTH_GNTR"/>
    <property type="match status" value="1"/>
</dbReference>
<keyword evidence="3" id="KW-0804">Transcription</keyword>
<evidence type="ECO:0000256" key="2">
    <source>
        <dbReference type="ARBA" id="ARBA00023125"/>
    </source>
</evidence>
<dbReference type="SUPFAM" id="SSF46785">
    <property type="entry name" value="Winged helix' DNA-binding domain"/>
    <property type="match status" value="1"/>
</dbReference>
<evidence type="ECO:0000256" key="4">
    <source>
        <dbReference type="SAM" id="MobiDB-lite"/>
    </source>
</evidence>
<dbReference type="InterPro" id="IPR008920">
    <property type="entry name" value="TF_FadR/GntR_C"/>
</dbReference>
<dbReference type="InterPro" id="IPR036388">
    <property type="entry name" value="WH-like_DNA-bd_sf"/>
</dbReference>
<reference evidence="6 7" key="1">
    <citation type="journal article" date="2022" name="Syst. Appl. Microbiol.">
        <title>Rhodopirellula aestuarii sp. nov., a novel member of the genus Rhodopirellula isolated from brackish sediments collected in the Tagus River estuary, Portugal.</title>
        <authorList>
            <person name="Vitorino I.R."/>
            <person name="Klimek D."/>
            <person name="Calusinska M."/>
            <person name="Lobo-da-Cunha A."/>
            <person name="Vasconcelos V."/>
            <person name="Lage O.M."/>
        </authorList>
    </citation>
    <scope>NUCLEOTIDE SEQUENCE [LARGE SCALE GENOMIC DNA]</scope>
    <source>
        <strain evidence="6 7">ICT_H3.1</strain>
    </source>
</reference>
<evidence type="ECO:0000256" key="3">
    <source>
        <dbReference type="ARBA" id="ARBA00023163"/>
    </source>
</evidence>
<keyword evidence="2" id="KW-0238">DNA-binding</keyword>
<dbReference type="Pfam" id="PF00392">
    <property type="entry name" value="GntR"/>
    <property type="match status" value="1"/>
</dbReference>
<dbReference type="Gene3D" id="1.10.10.10">
    <property type="entry name" value="Winged helix-like DNA-binding domain superfamily/Winged helix DNA-binding domain"/>
    <property type="match status" value="1"/>
</dbReference>
<protein>
    <submittedName>
        <fullName evidence="6">FadR family transcriptional regulator</fullName>
    </submittedName>
</protein>
<name>A0ABT0U2Q7_9BACT</name>
<dbReference type="PANTHER" id="PTHR43537:SF44">
    <property type="entry name" value="GNTR FAMILY REGULATORY PROTEIN"/>
    <property type="match status" value="1"/>
</dbReference>
<feature type="domain" description="HTH gntR-type" evidence="5">
    <location>
        <begin position="6"/>
        <end position="74"/>
    </location>
</feature>
<dbReference type="InterPro" id="IPR011711">
    <property type="entry name" value="GntR_C"/>
</dbReference>